<keyword evidence="3" id="KW-1185">Reference proteome</keyword>
<dbReference type="RefSeq" id="XP_022285195.1">
    <property type="nucleotide sequence ID" value="XM_022429783.1"/>
</dbReference>
<comment type="caution">
    <text evidence="2">The sequence shown here is derived from an EMBL/GenBank/DDBJ whole genome shotgun (WGS) entry which is preliminary data.</text>
</comment>
<reference evidence="2 3" key="1">
    <citation type="journal article" date="2016" name="PLoS Pathog.">
        <title>Biosynthesis of antibiotic leucinostatins in bio-control fungus Purpureocillium lilacinum and their inhibition on phytophthora revealed by genome mining.</title>
        <authorList>
            <person name="Wang G."/>
            <person name="Liu Z."/>
            <person name="Lin R."/>
            <person name="Li E."/>
            <person name="Mao Z."/>
            <person name="Ling J."/>
            <person name="Yang Y."/>
            <person name="Yin W.B."/>
            <person name="Xie B."/>
        </authorList>
    </citation>
    <scope>NUCLEOTIDE SEQUENCE [LARGE SCALE GENOMIC DNA]</scope>
    <source>
        <strain evidence="2">170</strain>
    </source>
</reference>
<evidence type="ECO:0000256" key="1">
    <source>
        <dbReference type="SAM" id="MobiDB-lite"/>
    </source>
</evidence>
<evidence type="ECO:0000313" key="2">
    <source>
        <dbReference type="EMBL" id="OWT42714.1"/>
    </source>
</evidence>
<protein>
    <submittedName>
        <fullName evidence="2">Uncharacterized protein</fullName>
    </submittedName>
</protein>
<dbReference type="Proteomes" id="UP000078397">
    <property type="component" value="Unassembled WGS sequence"/>
</dbReference>
<dbReference type="AlphaFoldDB" id="A0A219AQX5"/>
<sequence>MFRDHPKSLSGSNGSAVLPFPSQRTGVFCPTVPASRRLSRRSRTVFAPFSPGTTCEPGKMTTPRTNSSLIRSKRLGLVHKHNKAPPTSTRPRVSERQDSSENSNCEFRSSILWSRISRVAVLQHILRMCGKITFARRPP</sequence>
<dbReference type="KEGG" id="pchm:VFPPC_18127"/>
<feature type="compositionally biased region" description="Basic residues" evidence="1">
    <location>
        <begin position="71"/>
        <end position="83"/>
    </location>
</feature>
<dbReference type="GeneID" id="33936992"/>
<proteinExistence type="predicted"/>
<gene>
    <name evidence="2" type="ORF">VFPPC_18127</name>
</gene>
<accession>A0A219AQX5</accession>
<evidence type="ECO:0000313" key="3">
    <source>
        <dbReference type="Proteomes" id="UP000078397"/>
    </source>
</evidence>
<name>A0A219AQX5_METCM</name>
<dbReference type="EMBL" id="LSBJ02000007">
    <property type="protein sequence ID" value="OWT42714.1"/>
    <property type="molecule type" value="Genomic_DNA"/>
</dbReference>
<feature type="region of interest" description="Disordered" evidence="1">
    <location>
        <begin position="47"/>
        <end position="103"/>
    </location>
</feature>
<organism evidence="2 3">
    <name type="scientific">Pochonia chlamydosporia 170</name>
    <dbReference type="NCBI Taxonomy" id="1380566"/>
    <lineage>
        <taxon>Eukaryota</taxon>
        <taxon>Fungi</taxon>
        <taxon>Dikarya</taxon>
        <taxon>Ascomycota</taxon>
        <taxon>Pezizomycotina</taxon>
        <taxon>Sordariomycetes</taxon>
        <taxon>Hypocreomycetidae</taxon>
        <taxon>Hypocreales</taxon>
        <taxon>Clavicipitaceae</taxon>
        <taxon>Pochonia</taxon>
    </lineage>
</organism>